<proteinExistence type="predicted"/>
<dbReference type="PATRIC" id="fig|243274.17.peg.112"/>
<evidence type="ECO:0000256" key="1">
    <source>
        <dbReference type="SAM" id="SignalP"/>
    </source>
</evidence>
<dbReference type="PANTHER" id="PTHR10587:SF125">
    <property type="entry name" value="POLYSACCHARIDE DEACETYLASE YHEN-RELATED"/>
    <property type="match status" value="1"/>
</dbReference>
<dbReference type="InterPro" id="IPR011330">
    <property type="entry name" value="Glyco_hydro/deAcase_b/a-brl"/>
</dbReference>
<dbReference type="PaxDb" id="243274-THEMA_04240"/>
<dbReference type="OrthoDB" id="9806342at2"/>
<evidence type="ECO:0000259" key="2">
    <source>
        <dbReference type="PROSITE" id="PS51677"/>
    </source>
</evidence>
<dbReference type="CDD" id="cd10954">
    <property type="entry name" value="CE4_CtAXE_like"/>
    <property type="match status" value="1"/>
</dbReference>
<dbReference type="AlphaFoldDB" id="Q9WXW8"/>
<dbReference type="KEGG" id="tmw:THMA_0109"/>
<sequence>MKRLLVFLSIFLTTVLLFSTDSKVNFGEENGVKLVALTFDDGPDVKLTSAVLGTLEKHGVVATFFVVGQRLNESTRAILERMISMGCEIGNHSWNYEPLDKKDPETIKDYIERTKDLIKKYTGKEPRFFRPPNLAVSDTMFDVINMPFVSGILGYDWAGCDRDPQKIVSNVLKDIRDGAIILLHDVQPEPHPIVEVLEILIPELKKRGYGFVTLSELFKRKGVNPEDPVYRKKMWVYVE</sequence>
<feature type="domain" description="NodB homology" evidence="2">
    <location>
        <begin position="33"/>
        <end position="212"/>
    </location>
</feature>
<dbReference type="PIR" id="H72416">
    <property type="entry name" value="H72416"/>
</dbReference>
<keyword evidence="4" id="KW-1185">Reference proteome</keyword>
<evidence type="ECO:0000313" key="3">
    <source>
        <dbReference type="EMBL" id="AAD35207.1"/>
    </source>
</evidence>
<evidence type="ECO:0000313" key="4">
    <source>
        <dbReference type="Proteomes" id="UP000008183"/>
    </source>
</evidence>
<name>Q9WXW8_THEMA</name>
<protein>
    <submittedName>
        <fullName evidence="3">XylU-related protein</fullName>
    </submittedName>
</protein>
<dbReference type="Proteomes" id="UP000008183">
    <property type="component" value="Chromosome"/>
</dbReference>
<dbReference type="InterPro" id="IPR002509">
    <property type="entry name" value="NODB_dom"/>
</dbReference>
<dbReference type="Gene3D" id="3.20.20.370">
    <property type="entry name" value="Glycoside hydrolase/deacetylase"/>
    <property type="match status" value="1"/>
</dbReference>
<dbReference type="FunCoup" id="Q9WXW8">
    <property type="interactions" value="52"/>
</dbReference>
<dbReference type="KEGG" id="tmi:THEMA_04240"/>
<dbReference type="Pfam" id="PF01522">
    <property type="entry name" value="Polysacc_deac_1"/>
    <property type="match status" value="1"/>
</dbReference>
<keyword evidence="1" id="KW-0732">Signal</keyword>
<dbReference type="KEGG" id="tma:TM0113"/>
<dbReference type="InParanoid" id="Q9WXW8"/>
<feature type="chain" id="PRO_5010230443" evidence="1">
    <location>
        <begin position="20"/>
        <end position="239"/>
    </location>
</feature>
<dbReference type="InterPro" id="IPR050248">
    <property type="entry name" value="Polysacc_deacetylase_ArnD"/>
</dbReference>
<dbReference type="GO" id="GO:0016810">
    <property type="term" value="F:hydrolase activity, acting on carbon-nitrogen (but not peptide) bonds"/>
    <property type="evidence" value="ECO:0007669"/>
    <property type="project" value="InterPro"/>
</dbReference>
<dbReference type="PROSITE" id="PS51677">
    <property type="entry name" value="NODB"/>
    <property type="match status" value="1"/>
</dbReference>
<dbReference type="DNASU" id="896940"/>
<feature type="signal peptide" evidence="1">
    <location>
        <begin position="1"/>
        <end position="19"/>
    </location>
</feature>
<reference evidence="3 4" key="1">
    <citation type="journal article" date="1999" name="Nature">
        <title>Evidence for lateral gene transfer between Archaea and Bacteria from genome sequence of Thermotoga maritima.</title>
        <authorList>
            <person name="Nelson K.E."/>
            <person name="Clayton R.A."/>
            <person name="Gill S.R."/>
            <person name="Gwinn M.L."/>
            <person name="Dodson R.J."/>
            <person name="Haft D.H."/>
            <person name="Hickey E.K."/>
            <person name="Peterson J.D."/>
            <person name="Nelson W.C."/>
            <person name="Ketchum K.A."/>
            <person name="McDonald L."/>
            <person name="Utterback T.R."/>
            <person name="Malek J.A."/>
            <person name="Linher K.D."/>
            <person name="Garrett M.M."/>
            <person name="Stewart A.M."/>
            <person name="Cotton M.D."/>
            <person name="Pratt M.S."/>
            <person name="Phillips C.A."/>
            <person name="Richardson D."/>
            <person name="Heidelberg J."/>
            <person name="Sutton G.G."/>
            <person name="Fleischmann R.D."/>
            <person name="White O."/>
            <person name="Salzberg S.L."/>
            <person name="Smith H.O."/>
            <person name="Venter J.C."/>
            <person name="Fraser C.M."/>
        </authorList>
    </citation>
    <scope>NUCLEOTIDE SEQUENCE [LARGE SCALE GENOMIC DNA]</scope>
    <source>
        <strain evidence="4">ATCC 43589 / DSM 3109 / JCM 10099 / NBRC 100826 / MSB8</strain>
    </source>
</reference>
<gene>
    <name evidence="3" type="ordered locus">TM_0113</name>
</gene>
<accession>G4FH28</accession>
<dbReference type="EnsemblBacteria" id="AAD35207">
    <property type="protein sequence ID" value="AAD35207"/>
    <property type="gene ID" value="TM_0113"/>
</dbReference>
<dbReference type="PANTHER" id="PTHR10587">
    <property type="entry name" value="GLYCOSYL TRANSFERASE-RELATED"/>
    <property type="match status" value="1"/>
</dbReference>
<accession>Q9WXW8</accession>
<dbReference type="GO" id="GO:0005975">
    <property type="term" value="P:carbohydrate metabolic process"/>
    <property type="evidence" value="ECO:0007669"/>
    <property type="project" value="InterPro"/>
</dbReference>
<dbReference type="RefSeq" id="WP_004082686.1">
    <property type="nucleotide sequence ID" value="NC_000853.1"/>
</dbReference>
<dbReference type="EMBL" id="AE000512">
    <property type="protein sequence ID" value="AAD35207.1"/>
    <property type="molecule type" value="Genomic_DNA"/>
</dbReference>
<organism evidence="3 4">
    <name type="scientific">Thermotoga maritima (strain ATCC 43589 / DSM 3109 / JCM 10099 / NBRC 100826 / MSB8)</name>
    <dbReference type="NCBI Taxonomy" id="243274"/>
    <lineage>
        <taxon>Bacteria</taxon>
        <taxon>Thermotogati</taxon>
        <taxon>Thermotogota</taxon>
        <taxon>Thermotogae</taxon>
        <taxon>Thermotogales</taxon>
        <taxon>Thermotogaceae</taxon>
        <taxon>Thermotoga</taxon>
    </lineage>
</organism>
<dbReference type="KEGG" id="tmm:Tmari_0110"/>
<dbReference type="SUPFAM" id="SSF88713">
    <property type="entry name" value="Glycoside hydrolase/deacetylase"/>
    <property type="match status" value="1"/>
</dbReference>